<evidence type="ECO:0000256" key="2">
    <source>
        <dbReference type="ARBA" id="ARBA00023125"/>
    </source>
</evidence>
<dbReference type="Gene3D" id="1.10.357.10">
    <property type="entry name" value="Tetracycline Repressor, domain 2"/>
    <property type="match status" value="1"/>
</dbReference>
<feature type="DNA-binding region" description="H-T-H motif" evidence="3">
    <location>
        <begin position="32"/>
        <end position="51"/>
    </location>
</feature>
<evidence type="ECO:0000256" key="1">
    <source>
        <dbReference type="ARBA" id="ARBA00022491"/>
    </source>
</evidence>
<organism evidence="5 6">
    <name type="scientific">Lysinibacillus halotolerans</name>
    <dbReference type="NCBI Taxonomy" id="1368476"/>
    <lineage>
        <taxon>Bacteria</taxon>
        <taxon>Bacillati</taxon>
        <taxon>Bacillota</taxon>
        <taxon>Bacilli</taxon>
        <taxon>Bacillales</taxon>
        <taxon>Bacillaceae</taxon>
        <taxon>Lysinibacillus</taxon>
    </lineage>
</organism>
<dbReference type="OrthoDB" id="9812484at2"/>
<accession>A0A3M8H5C2</accession>
<dbReference type="PRINTS" id="PR00455">
    <property type="entry name" value="HTHTETR"/>
</dbReference>
<dbReference type="PANTHER" id="PTHR43479">
    <property type="entry name" value="ACREF/ENVCD OPERON REPRESSOR-RELATED"/>
    <property type="match status" value="1"/>
</dbReference>
<name>A0A3M8H5C2_9BACI</name>
<reference evidence="5 6" key="1">
    <citation type="journal article" date="2014" name="Int. J. Syst. Evol. Microbiol.">
        <title>Lysinibacillus halotolerans sp. nov., isolated from saline-alkaline soil.</title>
        <authorList>
            <person name="Kong D."/>
            <person name="Wang Y."/>
            <person name="Zhao B."/>
            <person name="Li Y."/>
            <person name="Song J."/>
            <person name="Zhai Y."/>
            <person name="Zhang C."/>
            <person name="Wang H."/>
            <person name="Chen X."/>
            <person name="Zhao B."/>
            <person name="Ruan Z."/>
        </authorList>
    </citation>
    <scope>NUCLEOTIDE SEQUENCE [LARGE SCALE GENOMIC DNA]</scope>
    <source>
        <strain evidence="5 6">MCCC 1A12703</strain>
    </source>
</reference>
<dbReference type="InterPro" id="IPR050624">
    <property type="entry name" value="HTH-type_Tx_Regulator"/>
</dbReference>
<feature type="domain" description="HTH tetR-type" evidence="4">
    <location>
        <begin position="9"/>
        <end position="69"/>
    </location>
</feature>
<comment type="caution">
    <text evidence="5">The sequence shown here is derived from an EMBL/GenBank/DDBJ whole genome shotgun (WGS) entry which is preliminary data.</text>
</comment>
<keyword evidence="2 3" id="KW-0238">DNA-binding</keyword>
<keyword evidence="6" id="KW-1185">Reference proteome</keyword>
<sequence length="208" mass="24000">MMQDRMRRQDRKQQLLAIALELFATKGFENTKISDIVAKAEVSQGTFYWHFESKEAICLEMLEAGRVQILNAIQIGYRTTKVDVKDSVVSSMNIFEHIFQFAEENPFLMQIILKGIHSQPTLQAKVDEIKTDMEAAFAKNIRRAKELHMTNEHINPEMQAVFVMSLLEGVLSRWLFKTSSSSQVLQHHSLQQIIEETVKFEFFGIFGV</sequence>
<evidence type="ECO:0000313" key="5">
    <source>
        <dbReference type="EMBL" id="RNC97608.1"/>
    </source>
</evidence>
<gene>
    <name evidence="5" type="ORF">EC501_14405</name>
</gene>
<evidence type="ECO:0000313" key="6">
    <source>
        <dbReference type="Proteomes" id="UP000279909"/>
    </source>
</evidence>
<dbReference type="GO" id="GO:0003677">
    <property type="term" value="F:DNA binding"/>
    <property type="evidence" value="ECO:0007669"/>
    <property type="project" value="UniProtKB-UniRule"/>
</dbReference>
<dbReference type="Proteomes" id="UP000279909">
    <property type="component" value="Unassembled WGS sequence"/>
</dbReference>
<dbReference type="RefSeq" id="WP_122973000.1">
    <property type="nucleotide sequence ID" value="NZ_RHLQ01000043.1"/>
</dbReference>
<dbReference type="EMBL" id="RHLQ01000043">
    <property type="protein sequence ID" value="RNC97608.1"/>
    <property type="molecule type" value="Genomic_DNA"/>
</dbReference>
<dbReference type="Pfam" id="PF00440">
    <property type="entry name" value="TetR_N"/>
    <property type="match status" value="1"/>
</dbReference>
<keyword evidence="1" id="KW-0678">Repressor</keyword>
<evidence type="ECO:0000256" key="3">
    <source>
        <dbReference type="PROSITE-ProRule" id="PRU00335"/>
    </source>
</evidence>
<dbReference type="InterPro" id="IPR009057">
    <property type="entry name" value="Homeodomain-like_sf"/>
</dbReference>
<protein>
    <submittedName>
        <fullName evidence="5">TetR/AcrR family transcriptional regulator</fullName>
    </submittedName>
</protein>
<dbReference type="AlphaFoldDB" id="A0A3M8H5C2"/>
<dbReference type="InterPro" id="IPR036271">
    <property type="entry name" value="Tet_transcr_reg_TetR-rel_C_sf"/>
</dbReference>
<dbReference type="SUPFAM" id="SSF48498">
    <property type="entry name" value="Tetracyclin repressor-like, C-terminal domain"/>
    <property type="match status" value="1"/>
</dbReference>
<dbReference type="InterPro" id="IPR001647">
    <property type="entry name" value="HTH_TetR"/>
</dbReference>
<proteinExistence type="predicted"/>
<evidence type="ECO:0000259" key="4">
    <source>
        <dbReference type="PROSITE" id="PS50977"/>
    </source>
</evidence>
<dbReference type="PROSITE" id="PS50977">
    <property type="entry name" value="HTH_TETR_2"/>
    <property type="match status" value="1"/>
</dbReference>
<dbReference type="PANTHER" id="PTHR43479:SF11">
    <property type="entry name" value="ACREF_ENVCD OPERON REPRESSOR-RELATED"/>
    <property type="match status" value="1"/>
</dbReference>
<dbReference type="SUPFAM" id="SSF46689">
    <property type="entry name" value="Homeodomain-like"/>
    <property type="match status" value="1"/>
</dbReference>